<reference evidence="2 3" key="1">
    <citation type="submission" date="2019-07" db="EMBL/GenBank/DDBJ databases">
        <authorList>
            <person name="Chang H.-W."/>
            <person name="Raman A."/>
            <person name="Venkatesh S."/>
            <person name="Gehrig J."/>
        </authorList>
    </citation>
    <scope>NUCLEOTIDE SEQUENCE [LARGE SCALE GENOMIC DNA]</scope>
    <source>
        <strain evidence="2">Blautia_wexlerae_LFYP_14</strain>
    </source>
</reference>
<organism evidence="2 3">
    <name type="scientific">Blautia wexlerae</name>
    <dbReference type="NCBI Taxonomy" id="418240"/>
    <lineage>
        <taxon>Bacteria</taxon>
        <taxon>Bacillati</taxon>
        <taxon>Bacillota</taxon>
        <taxon>Clostridia</taxon>
        <taxon>Lachnospirales</taxon>
        <taxon>Lachnospiraceae</taxon>
        <taxon>Blautia</taxon>
    </lineage>
</organism>
<gene>
    <name evidence="2" type="ORF">BWLFYP14_00645</name>
</gene>
<proteinExistence type="predicted"/>
<protein>
    <recommendedName>
        <fullName evidence="1">MobA/VirD2-like nuclease domain-containing protein</fullName>
    </recommendedName>
</protein>
<dbReference type="InterPro" id="IPR005094">
    <property type="entry name" value="Endonuclease_MobA/VirD2"/>
</dbReference>
<evidence type="ECO:0000259" key="1">
    <source>
        <dbReference type="Pfam" id="PF03432"/>
    </source>
</evidence>
<dbReference type="RefSeq" id="WP_144136730.1">
    <property type="nucleotide sequence ID" value="NZ_CABHOF010000014.1"/>
</dbReference>
<dbReference type="Pfam" id="PF03432">
    <property type="entry name" value="Relaxase"/>
    <property type="match status" value="1"/>
</dbReference>
<name>A0A564WKA9_9FIRM</name>
<dbReference type="EMBL" id="CABHOF010000014">
    <property type="protein sequence ID" value="VUX62896.1"/>
    <property type="molecule type" value="Genomic_DNA"/>
</dbReference>
<dbReference type="Proteomes" id="UP000366766">
    <property type="component" value="Unassembled WGS sequence"/>
</dbReference>
<evidence type="ECO:0000313" key="3">
    <source>
        <dbReference type="Proteomes" id="UP000366766"/>
    </source>
</evidence>
<keyword evidence="3" id="KW-1185">Reference proteome</keyword>
<evidence type="ECO:0000313" key="2">
    <source>
        <dbReference type="EMBL" id="VUX62896.1"/>
    </source>
</evidence>
<dbReference type="AlphaFoldDB" id="A0A564WKA9"/>
<feature type="domain" description="MobA/VirD2-like nuclease" evidence="1">
    <location>
        <begin position="44"/>
        <end position="145"/>
    </location>
</feature>
<sequence>MAILKHIAIKNTDYGEAQRYLLFQHDEHTKKPILDENGELIPRKEYYIDGINCDPFSFDLECKELNAQYHKNQNFDEIKSHHYILSFDPKDTEDHGLTGEKAQQFGLEYAQKNFPGHQALVCTHTDGNNESGNIHVHIVINSLRKYDVEHQTFMERPCDTRAGYKHHLTPAYLIYLKRSLMDICHREHLHQVDLLSPAEKKITDREYRTKHTGQKKLGTLNNEMLSKGIAPRQTVFQTQKEYLRTAIEYAAASSCNIEEFQATLLKNYQITLKVSRGRFSYLHPERNKFITGRALGSHYTEDYLFSIWKKQKEPQKQFHTGSDIFTSHSNSTTSAFTEEKETKAFCFIKSDLRLVIDLQQRVKAQNNPVYARKVKLSNLQQMAKTIAYVQERGYSTEDDLMTALTTSQSETANCRKNLRSTQQELKRINEQIHYTGQYLANKSVYREFLHAKNKKQFRQEHLSEITLYETARNFLKQQASSEKLPSMKLLKSEKEKLLSIKNMQHQKYQKRKQYEKELQTVCKNVEMILHGRSDFEKNSEKNLPLR</sequence>
<accession>A0A564WKA9</accession>